<evidence type="ECO:0000256" key="13">
    <source>
        <dbReference type="ARBA" id="ARBA00049221"/>
    </source>
</evidence>
<feature type="transmembrane region" description="Helical" evidence="17">
    <location>
        <begin position="136"/>
        <end position="155"/>
    </location>
</feature>
<evidence type="ECO:0000256" key="2">
    <source>
        <dbReference type="ARBA" id="ARBA00004127"/>
    </source>
</evidence>
<accession>A0A9J8C8D7</accession>
<evidence type="ECO:0000313" key="19">
    <source>
        <dbReference type="Proteomes" id="UP001108240"/>
    </source>
</evidence>
<comment type="catalytic activity">
    <reaction evidence="1">
        <text>9-(9Z-hexadecenoyloxy)-octadecanoate + H2O = (9Z)-hexadecenoate + 9-hydroxy-octadecanoate + H(+)</text>
        <dbReference type="Rhea" id="RHEA:52068"/>
        <dbReference type="ChEBI" id="CHEBI:15377"/>
        <dbReference type="ChEBI" id="CHEBI:15378"/>
        <dbReference type="ChEBI" id="CHEBI:32372"/>
        <dbReference type="ChEBI" id="CHEBI:136286"/>
        <dbReference type="ChEBI" id="CHEBI:136309"/>
    </reaction>
    <physiologicalReaction direction="left-to-right" evidence="1">
        <dbReference type="Rhea" id="RHEA:52069"/>
    </physiologicalReaction>
</comment>
<comment type="catalytic activity">
    <reaction evidence="13">
        <text>9-octadecanoyloxy-octadecanoate + H2O = 9-hydroxy-octadecanoate + octadecanoate + H(+)</text>
        <dbReference type="Rhea" id="RHEA:52096"/>
        <dbReference type="ChEBI" id="CHEBI:15377"/>
        <dbReference type="ChEBI" id="CHEBI:15378"/>
        <dbReference type="ChEBI" id="CHEBI:25629"/>
        <dbReference type="ChEBI" id="CHEBI:136286"/>
        <dbReference type="ChEBI" id="CHEBI:136373"/>
    </reaction>
    <physiologicalReaction direction="left-to-right" evidence="13">
        <dbReference type="Rhea" id="RHEA:52097"/>
    </physiologicalReaction>
</comment>
<comment type="catalytic activity">
    <reaction evidence="9">
        <text>9-hexadecanoyloxy-octadecanoate + H2O = 9-hydroxy-octadecanoate + hexadecanoate + H(+)</text>
        <dbReference type="Rhea" id="RHEA:52052"/>
        <dbReference type="ChEBI" id="CHEBI:7896"/>
        <dbReference type="ChEBI" id="CHEBI:15377"/>
        <dbReference type="ChEBI" id="CHEBI:15378"/>
        <dbReference type="ChEBI" id="CHEBI:83670"/>
        <dbReference type="ChEBI" id="CHEBI:136286"/>
    </reaction>
    <physiologicalReaction direction="left-to-right" evidence="9">
        <dbReference type="Rhea" id="RHEA:52053"/>
    </physiologicalReaction>
</comment>
<evidence type="ECO:0000256" key="8">
    <source>
        <dbReference type="ARBA" id="ARBA00047427"/>
    </source>
</evidence>
<dbReference type="PANTHER" id="PTHR10989">
    <property type="entry name" value="ANDROGEN-INDUCED PROTEIN 1-RELATED"/>
    <property type="match status" value="1"/>
</dbReference>
<dbReference type="Pfam" id="PF04750">
    <property type="entry name" value="Far-17a_AIG1"/>
    <property type="match status" value="1"/>
</dbReference>
<feature type="transmembrane region" description="Helical" evidence="17">
    <location>
        <begin position="191"/>
        <end position="213"/>
    </location>
</feature>
<dbReference type="AlphaFoldDB" id="A0A9J8C8D7"/>
<sequence>MAAATRLGPKLSLLVHLLIFSWYVFTIWSNCTLQTSDRHPGVRSYGGRWKYLTFINLVSHALFFGLCVLADAVHSAVSVKQSRSGAPLLLTRARDFYFTALAFPVGTFVFVSFWTLYTYDRELVYPKMLDEIIPIWLNHAMHTVIMPLLLLQMFLQNHRYPSRTKGIFSLALFAALYLSWVLWVHHASGIWVYPIMAHLSPVGLCVFFGGASLSMAPLYLLGEKLSLMMWSSTGVLLACFFLFTTQMTADQAILLVRSKRPNSIQTRGQLQCVRQFAQFLVPLRNVFANAEPRAPPVTLSQYLVCQKHILHGYEARKLRYVPKLVTLICRLLLDIAENRQVIEEDIVEVPDVTPVAEKTFNENSVYQLNREILGNGMAMISPRLPGLPRANRGNTQPLYYVRKSLSYSESDLQRLAASLNLLDNPLGVLASIHSTTINDQLGAFNCVSQNYVTPSLGACKDNPIYSSTSNLWELKTLMDQTEGSPLLKTRRQSVLQRSQSLGISDEKSTTSITRILSYWRKDCKQSSDPDEAQLNEKEHSEVPFITVQSELSLESRRLLVAQSLAVDLEKDGEKEQIQKVSTWQVDACTDLLRQLCRTAEFSSNTYCIPCSFQISLKDLISRIRAVEFCTPLLRVLKLRTGIGNSCPG</sequence>
<feature type="transmembrane region" description="Helical" evidence="17">
    <location>
        <begin position="49"/>
        <end position="74"/>
    </location>
</feature>
<evidence type="ECO:0000256" key="7">
    <source>
        <dbReference type="ARBA" id="ARBA00047368"/>
    </source>
</evidence>
<dbReference type="Proteomes" id="UP001108240">
    <property type="component" value="Unplaced"/>
</dbReference>
<feature type="transmembrane region" description="Helical" evidence="17">
    <location>
        <begin position="167"/>
        <end position="185"/>
    </location>
</feature>
<evidence type="ECO:0000256" key="14">
    <source>
        <dbReference type="ARBA" id="ARBA00049296"/>
    </source>
</evidence>
<keyword evidence="5 17" id="KW-1133">Transmembrane helix</keyword>
<comment type="catalytic activity">
    <reaction evidence="11">
        <text>12-(9Z-octadecenoyloxy)-octadecanoate + H2O = 12-hydroxyoctadecanoate + (9Z)-octadecenoate + H(+)</text>
        <dbReference type="Rhea" id="RHEA:52060"/>
        <dbReference type="ChEBI" id="CHEBI:15377"/>
        <dbReference type="ChEBI" id="CHEBI:15378"/>
        <dbReference type="ChEBI" id="CHEBI:30823"/>
        <dbReference type="ChEBI" id="CHEBI:84201"/>
        <dbReference type="ChEBI" id="CHEBI:136302"/>
    </reaction>
    <physiologicalReaction direction="left-to-right" evidence="11">
        <dbReference type="Rhea" id="RHEA:52061"/>
    </physiologicalReaction>
</comment>
<comment type="subcellular location">
    <subcellularLocation>
        <location evidence="2">Endomembrane system</location>
        <topology evidence="2">Multi-pass membrane protein</topology>
    </subcellularLocation>
</comment>
<evidence type="ECO:0000256" key="16">
    <source>
        <dbReference type="ARBA" id="ARBA00049428"/>
    </source>
</evidence>
<comment type="catalytic activity">
    <reaction evidence="10">
        <text>12-octadecanoyloxy-octadecanoate + H2O = 12-hydroxyoctadecanoate + octadecanoate + H(+)</text>
        <dbReference type="Rhea" id="RHEA:52080"/>
        <dbReference type="ChEBI" id="CHEBI:15377"/>
        <dbReference type="ChEBI" id="CHEBI:15378"/>
        <dbReference type="ChEBI" id="CHEBI:25629"/>
        <dbReference type="ChEBI" id="CHEBI:84201"/>
        <dbReference type="ChEBI" id="CHEBI:136330"/>
    </reaction>
    <physiologicalReaction direction="left-to-right" evidence="10">
        <dbReference type="Rhea" id="RHEA:52081"/>
    </physiologicalReaction>
</comment>
<evidence type="ECO:0000256" key="12">
    <source>
        <dbReference type="ARBA" id="ARBA00048800"/>
    </source>
</evidence>
<comment type="catalytic activity">
    <reaction evidence="15">
        <text>13-(9Z-hexadecenoyloxy)-octadecanoate + H2O = 13-hydroxy-octadecanoate + (9Z)-hexadecenoate + H(+)</text>
        <dbReference type="Rhea" id="RHEA:52076"/>
        <dbReference type="ChEBI" id="CHEBI:15377"/>
        <dbReference type="ChEBI" id="CHEBI:15378"/>
        <dbReference type="ChEBI" id="CHEBI:32372"/>
        <dbReference type="ChEBI" id="CHEBI:136304"/>
        <dbReference type="ChEBI" id="CHEBI:136315"/>
    </reaction>
    <physiologicalReaction direction="left-to-right" evidence="15">
        <dbReference type="Rhea" id="RHEA:52077"/>
    </physiologicalReaction>
</comment>
<protein>
    <submittedName>
        <fullName evidence="18">Protein tyrosine phosphatase domain containing 1b</fullName>
    </submittedName>
</protein>
<name>A0A9J8C8D7_CYPCA</name>
<keyword evidence="4 17" id="KW-0812">Transmembrane</keyword>
<comment type="catalytic activity">
    <reaction evidence="12">
        <text>9-(9Z-octadecenoyloxy)-octadecanoate + H2O = 9-hydroxy-octadecanoate + (9Z)-octadecenoate + H(+)</text>
        <dbReference type="Rhea" id="RHEA:52048"/>
        <dbReference type="ChEBI" id="CHEBI:15377"/>
        <dbReference type="ChEBI" id="CHEBI:15378"/>
        <dbReference type="ChEBI" id="CHEBI:30823"/>
        <dbReference type="ChEBI" id="CHEBI:136282"/>
        <dbReference type="ChEBI" id="CHEBI:136286"/>
    </reaction>
    <physiologicalReaction direction="left-to-right" evidence="12">
        <dbReference type="Rhea" id="RHEA:52049"/>
    </physiologicalReaction>
</comment>
<evidence type="ECO:0000256" key="3">
    <source>
        <dbReference type="ARBA" id="ARBA00009300"/>
    </source>
</evidence>
<organism evidence="18 19">
    <name type="scientific">Cyprinus carpio carpio</name>
    <dbReference type="NCBI Taxonomy" id="630221"/>
    <lineage>
        <taxon>Eukaryota</taxon>
        <taxon>Metazoa</taxon>
        <taxon>Chordata</taxon>
        <taxon>Craniata</taxon>
        <taxon>Vertebrata</taxon>
        <taxon>Euteleostomi</taxon>
        <taxon>Actinopterygii</taxon>
        <taxon>Neopterygii</taxon>
        <taxon>Teleostei</taxon>
        <taxon>Ostariophysi</taxon>
        <taxon>Cypriniformes</taxon>
        <taxon>Cyprinidae</taxon>
        <taxon>Cyprininae</taxon>
        <taxon>Cyprinus</taxon>
    </lineage>
</organism>
<evidence type="ECO:0000313" key="18">
    <source>
        <dbReference type="Ensembl" id="ENSCCRP00000166117.1"/>
    </source>
</evidence>
<dbReference type="GeneTree" id="ENSGT00940000164549"/>
<evidence type="ECO:0000256" key="9">
    <source>
        <dbReference type="ARBA" id="ARBA00047863"/>
    </source>
</evidence>
<evidence type="ECO:0000256" key="15">
    <source>
        <dbReference type="ARBA" id="ARBA00049322"/>
    </source>
</evidence>
<dbReference type="PANTHER" id="PTHR10989:SF17">
    <property type="entry name" value="ANDROGEN-DEPENDENT TFPI-REGULATING PROTEIN"/>
    <property type="match status" value="1"/>
</dbReference>
<comment type="catalytic activity">
    <reaction evidence="16">
        <text>12-(9Z-hexadecenoyloxy)-octadecanoate + H2O = 12-hydroxyoctadecanoate + (9Z)-hexadecenoate + H(+)</text>
        <dbReference type="Rhea" id="RHEA:52072"/>
        <dbReference type="ChEBI" id="CHEBI:15377"/>
        <dbReference type="ChEBI" id="CHEBI:15378"/>
        <dbReference type="ChEBI" id="CHEBI:32372"/>
        <dbReference type="ChEBI" id="CHEBI:84201"/>
        <dbReference type="ChEBI" id="CHEBI:136312"/>
    </reaction>
    <physiologicalReaction direction="left-to-right" evidence="16">
        <dbReference type="Rhea" id="RHEA:52073"/>
    </physiologicalReaction>
</comment>
<comment type="catalytic activity">
    <reaction evidence="14">
        <text>13-(9Z-octadecenoyloxy)-octadecanoate + H2O = 13-hydroxy-octadecanoate + (9Z)-octadecenoate + H(+)</text>
        <dbReference type="Rhea" id="RHEA:52064"/>
        <dbReference type="ChEBI" id="CHEBI:15377"/>
        <dbReference type="ChEBI" id="CHEBI:15378"/>
        <dbReference type="ChEBI" id="CHEBI:30823"/>
        <dbReference type="ChEBI" id="CHEBI:136303"/>
        <dbReference type="ChEBI" id="CHEBI:136304"/>
    </reaction>
    <physiologicalReaction direction="left-to-right" evidence="14">
        <dbReference type="Rhea" id="RHEA:52065"/>
    </physiologicalReaction>
</comment>
<comment type="similarity">
    <text evidence="3">Belongs to the AIG1 family.</text>
</comment>
<keyword evidence="6 17" id="KW-0472">Membrane</keyword>
<keyword evidence="19" id="KW-1185">Reference proteome</keyword>
<dbReference type="Gene3D" id="3.90.190.10">
    <property type="entry name" value="Protein tyrosine phosphatase superfamily"/>
    <property type="match status" value="1"/>
</dbReference>
<evidence type="ECO:0000256" key="10">
    <source>
        <dbReference type="ARBA" id="ARBA00048680"/>
    </source>
</evidence>
<evidence type="ECO:0000256" key="4">
    <source>
        <dbReference type="ARBA" id="ARBA00022692"/>
    </source>
</evidence>
<evidence type="ECO:0000256" key="17">
    <source>
        <dbReference type="SAM" id="Phobius"/>
    </source>
</evidence>
<dbReference type="InterPro" id="IPR006838">
    <property type="entry name" value="ADTRP_AIG1"/>
</dbReference>
<dbReference type="GO" id="GO:0012505">
    <property type="term" value="C:endomembrane system"/>
    <property type="evidence" value="ECO:0007669"/>
    <property type="project" value="UniProtKB-SubCell"/>
</dbReference>
<feature type="transmembrane region" description="Helical" evidence="17">
    <location>
        <begin position="225"/>
        <end position="243"/>
    </location>
</feature>
<evidence type="ECO:0000256" key="6">
    <source>
        <dbReference type="ARBA" id="ARBA00023136"/>
    </source>
</evidence>
<evidence type="ECO:0000256" key="1">
    <source>
        <dbReference type="ARBA" id="ARBA00000923"/>
    </source>
</evidence>
<feature type="transmembrane region" description="Helical" evidence="17">
    <location>
        <begin position="12"/>
        <end position="29"/>
    </location>
</feature>
<comment type="catalytic activity">
    <reaction evidence="8">
        <text>13-octadecanoyloxy-octadecanoate + H2O = 13-hydroxy-octadecanoate + octadecanoate + H(+)</text>
        <dbReference type="Rhea" id="RHEA:52084"/>
        <dbReference type="ChEBI" id="CHEBI:15377"/>
        <dbReference type="ChEBI" id="CHEBI:15378"/>
        <dbReference type="ChEBI" id="CHEBI:25629"/>
        <dbReference type="ChEBI" id="CHEBI:136304"/>
        <dbReference type="ChEBI" id="CHEBI:136335"/>
    </reaction>
    <physiologicalReaction direction="left-to-right" evidence="8">
        <dbReference type="Rhea" id="RHEA:52085"/>
    </physiologicalReaction>
</comment>
<dbReference type="Ensembl" id="ENSCCRT00000115672.1">
    <property type="protein sequence ID" value="ENSCCRP00000166117.1"/>
    <property type="gene ID" value="ENSCCRG00000013508.2"/>
</dbReference>
<evidence type="ECO:0000256" key="5">
    <source>
        <dbReference type="ARBA" id="ARBA00022989"/>
    </source>
</evidence>
<feature type="transmembrane region" description="Helical" evidence="17">
    <location>
        <begin position="95"/>
        <end position="116"/>
    </location>
</feature>
<proteinExistence type="inferred from homology"/>
<dbReference type="GO" id="GO:0016020">
    <property type="term" value="C:membrane"/>
    <property type="evidence" value="ECO:0007669"/>
    <property type="project" value="InterPro"/>
</dbReference>
<dbReference type="InterPro" id="IPR029021">
    <property type="entry name" value="Prot-tyrosine_phosphatase-like"/>
</dbReference>
<dbReference type="SUPFAM" id="SSF52799">
    <property type="entry name" value="(Phosphotyrosine protein) phosphatases II"/>
    <property type="match status" value="1"/>
</dbReference>
<evidence type="ECO:0000256" key="11">
    <source>
        <dbReference type="ARBA" id="ARBA00048701"/>
    </source>
</evidence>
<comment type="catalytic activity">
    <reaction evidence="7">
        <text>12-hexadecanoyloxy-octadecanoate + H2O = 12-hydroxyoctadecanoate + hexadecanoate + H(+)</text>
        <dbReference type="Rhea" id="RHEA:52056"/>
        <dbReference type="ChEBI" id="CHEBI:7896"/>
        <dbReference type="ChEBI" id="CHEBI:15377"/>
        <dbReference type="ChEBI" id="CHEBI:15378"/>
        <dbReference type="ChEBI" id="CHEBI:83677"/>
        <dbReference type="ChEBI" id="CHEBI:84201"/>
    </reaction>
    <physiologicalReaction direction="left-to-right" evidence="7">
        <dbReference type="Rhea" id="RHEA:52057"/>
    </physiologicalReaction>
</comment>
<reference evidence="18" key="1">
    <citation type="submission" date="2025-08" db="UniProtKB">
        <authorList>
            <consortium name="Ensembl"/>
        </authorList>
    </citation>
    <scope>IDENTIFICATION</scope>
</reference>
<reference evidence="18" key="2">
    <citation type="submission" date="2025-09" db="UniProtKB">
        <authorList>
            <consortium name="Ensembl"/>
        </authorList>
    </citation>
    <scope>IDENTIFICATION</scope>
</reference>